<accession>V7B8X4</accession>
<keyword evidence="11" id="KW-1185">Reference proteome</keyword>
<evidence type="ECO:0000256" key="4">
    <source>
        <dbReference type="ARBA" id="ARBA00023159"/>
    </source>
</evidence>
<protein>
    <recommendedName>
        <fullName evidence="9">AP2/ERF domain-containing protein</fullName>
    </recommendedName>
</protein>
<evidence type="ECO:0000256" key="1">
    <source>
        <dbReference type="ARBA" id="ARBA00004123"/>
    </source>
</evidence>
<dbReference type="InterPro" id="IPR036955">
    <property type="entry name" value="AP2/ERF_dom_sf"/>
</dbReference>
<dbReference type="eggNOG" id="ENOG502QQXB">
    <property type="taxonomic scope" value="Eukaryota"/>
</dbReference>
<keyword evidence="5" id="KW-0804">Transcription</keyword>
<dbReference type="OMA" id="NDERSDN"/>
<keyword evidence="6" id="KW-0539">Nucleus</keyword>
<dbReference type="AlphaFoldDB" id="V7B8X4"/>
<dbReference type="PANTHER" id="PTHR32467">
    <property type="entry name" value="AP2-LIKE ETHYLENE-RESPONSIVE TRANSCRIPTION FACTOR"/>
    <property type="match status" value="1"/>
</dbReference>
<evidence type="ECO:0000256" key="3">
    <source>
        <dbReference type="ARBA" id="ARBA00023125"/>
    </source>
</evidence>
<dbReference type="SUPFAM" id="SSF54171">
    <property type="entry name" value="DNA-binding domain"/>
    <property type="match status" value="2"/>
</dbReference>
<dbReference type="Gene3D" id="3.30.730.10">
    <property type="entry name" value="AP2/ERF domain"/>
    <property type="match status" value="2"/>
</dbReference>
<evidence type="ECO:0000256" key="7">
    <source>
        <dbReference type="ARBA" id="ARBA00037973"/>
    </source>
</evidence>
<dbReference type="OrthoDB" id="207175at2759"/>
<sequence length="358" mass="40305">MWDLNDSPDQRKNYQYEGCSSSRNDDKGKRVGSSYPVVLQDELEEKDSDKDGSRTLEKKTIKIFGSSITHQHTHHLPVTRQFFPVKDSDLPVSEAAAGPSSSFPRAHWVGAKSCQSETLGTGKSVKLWEKMKKRQARAPPSGNLQYRGVTFNRRTGRWESHIWDCGKQVYLGGFDSAHAAARAYDRGTIKFRGVDADINFNIKDYEEEMKKLINFTKEEFVHLLQQSTGFPEGSSKYRGVTLHNCGKWKAQFSAKNCVYVGLFDTEIEAARAYDEEATRCIGEEAVTNFDPASMINVVDERNDERSDNEMQNQENESLYDKFRGKAKISDSISSLLSLSESSDKGSDLSNSHDYSGPS</sequence>
<feature type="region of interest" description="Disordered" evidence="8">
    <location>
        <begin position="337"/>
        <end position="358"/>
    </location>
</feature>
<dbReference type="FunFam" id="3.30.730.10:FF:000004">
    <property type="entry name" value="AP2-like ethylene-responsive transcription factor"/>
    <property type="match status" value="1"/>
</dbReference>
<keyword evidence="4" id="KW-0010">Activator</keyword>
<dbReference type="EMBL" id="CM002295">
    <property type="protein sequence ID" value="ESW13308.1"/>
    <property type="molecule type" value="Genomic_DNA"/>
</dbReference>
<dbReference type="PANTHER" id="PTHR32467:SF142">
    <property type="entry name" value="FLORAL HOMEOTIC PROTEIN APETALA 2"/>
    <property type="match status" value="1"/>
</dbReference>
<dbReference type="GO" id="GO:0005634">
    <property type="term" value="C:nucleus"/>
    <property type="evidence" value="ECO:0007669"/>
    <property type="project" value="UniProtKB-SubCell"/>
</dbReference>
<evidence type="ECO:0000256" key="6">
    <source>
        <dbReference type="ARBA" id="ARBA00023242"/>
    </source>
</evidence>
<evidence type="ECO:0000256" key="5">
    <source>
        <dbReference type="ARBA" id="ARBA00023163"/>
    </source>
</evidence>
<dbReference type="InterPro" id="IPR016177">
    <property type="entry name" value="DNA-bd_dom_sf"/>
</dbReference>
<dbReference type="InterPro" id="IPR001471">
    <property type="entry name" value="AP2/ERF_dom"/>
</dbReference>
<evidence type="ECO:0000256" key="8">
    <source>
        <dbReference type="SAM" id="MobiDB-lite"/>
    </source>
</evidence>
<evidence type="ECO:0000313" key="10">
    <source>
        <dbReference type="EMBL" id="ESW13308.1"/>
    </source>
</evidence>
<name>V7B8X4_PHAVU</name>
<dbReference type="PROSITE" id="PS51032">
    <property type="entry name" value="AP2_ERF"/>
    <property type="match status" value="2"/>
</dbReference>
<proteinExistence type="inferred from homology"/>
<feature type="region of interest" description="Disordered" evidence="8">
    <location>
        <begin position="301"/>
        <end position="322"/>
    </location>
</feature>
<dbReference type="SMR" id="V7B8X4"/>
<feature type="domain" description="AP2/ERF" evidence="9">
    <location>
        <begin position="145"/>
        <end position="201"/>
    </location>
</feature>
<organism evidence="10 11">
    <name type="scientific">Phaseolus vulgaris</name>
    <name type="common">Kidney bean</name>
    <name type="synonym">French bean</name>
    <dbReference type="NCBI Taxonomy" id="3885"/>
    <lineage>
        <taxon>Eukaryota</taxon>
        <taxon>Viridiplantae</taxon>
        <taxon>Streptophyta</taxon>
        <taxon>Embryophyta</taxon>
        <taxon>Tracheophyta</taxon>
        <taxon>Spermatophyta</taxon>
        <taxon>Magnoliopsida</taxon>
        <taxon>eudicotyledons</taxon>
        <taxon>Gunneridae</taxon>
        <taxon>Pentapetalae</taxon>
        <taxon>rosids</taxon>
        <taxon>fabids</taxon>
        <taxon>Fabales</taxon>
        <taxon>Fabaceae</taxon>
        <taxon>Papilionoideae</taxon>
        <taxon>50 kb inversion clade</taxon>
        <taxon>NPAAA clade</taxon>
        <taxon>indigoferoid/millettioid clade</taxon>
        <taxon>Phaseoleae</taxon>
        <taxon>Phaseolus</taxon>
    </lineage>
</organism>
<evidence type="ECO:0000259" key="9">
    <source>
        <dbReference type="PROSITE" id="PS51032"/>
    </source>
</evidence>
<dbReference type="SMART" id="SM00380">
    <property type="entry name" value="AP2"/>
    <property type="match status" value="2"/>
</dbReference>
<comment type="subcellular location">
    <subcellularLocation>
        <location evidence="1">Nucleus</location>
    </subcellularLocation>
</comment>
<keyword evidence="2" id="KW-0805">Transcription regulation</keyword>
<evidence type="ECO:0000256" key="2">
    <source>
        <dbReference type="ARBA" id="ARBA00023015"/>
    </source>
</evidence>
<dbReference type="Proteomes" id="UP000000226">
    <property type="component" value="Chromosome 8"/>
</dbReference>
<feature type="region of interest" description="Disordered" evidence="8">
    <location>
        <begin position="1"/>
        <end position="53"/>
    </location>
</feature>
<reference evidence="11" key="1">
    <citation type="journal article" date="2014" name="Nat. Genet.">
        <title>A reference genome for common bean and genome-wide analysis of dual domestications.</title>
        <authorList>
            <person name="Schmutz J."/>
            <person name="McClean P.E."/>
            <person name="Mamidi S."/>
            <person name="Wu G.A."/>
            <person name="Cannon S.B."/>
            <person name="Grimwood J."/>
            <person name="Jenkins J."/>
            <person name="Shu S."/>
            <person name="Song Q."/>
            <person name="Chavarro C."/>
            <person name="Torres-Torres M."/>
            <person name="Geffroy V."/>
            <person name="Moghaddam S.M."/>
            <person name="Gao D."/>
            <person name="Abernathy B."/>
            <person name="Barry K."/>
            <person name="Blair M."/>
            <person name="Brick M.A."/>
            <person name="Chovatia M."/>
            <person name="Gepts P."/>
            <person name="Goodstein D.M."/>
            <person name="Gonzales M."/>
            <person name="Hellsten U."/>
            <person name="Hyten D.L."/>
            <person name="Jia G."/>
            <person name="Kelly J.D."/>
            <person name="Kudrna D."/>
            <person name="Lee R."/>
            <person name="Richard M.M."/>
            <person name="Miklas P.N."/>
            <person name="Osorno J.M."/>
            <person name="Rodrigues J."/>
            <person name="Thareau V."/>
            <person name="Urrea C.A."/>
            <person name="Wang M."/>
            <person name="Yu Y."/>
            <person name="Zhang M."/>
            <person name="Wing R.A."/>
            <person name="Cregan P.B."/>
            <person name="Rokhsar D.S."/>
            <person name="Jackson S.A."/>
        </authorList>
    </citation>
    <scope>NUCLEOTIDE SEQUENCE [LARGE SCALE GENOMIC DNA]</scope>
    <source>
        <strain evidence="11">cv. G19833</strain>
    </source>
</reference>
<dbReference type="STRING" id="3885.V7B8X4"/>
<comment type="similarity">
    <text evidence="7">Belongs to the AP2/ERF transcription factor family. AP2 subfamily.</text>
</comment>
<dbReference type="GO" id="GO:0003700">
    <property type="term" value="F:DNA-binding transcription factor activity"/>
    <property type="evidence" value="ECO:0007669"/>
    <property type="project" value="InterPro"/>
</dbReference>
<gene>
    <name evidence="10" type="ORF">PHAVU_008G185400g</name>
</gene>
<dbReference type="CDD" id="cd00018">
    <property type="entry name" value="AP2"/>
    <property type="match status" value="2"/>
</dbReference>
<keyword evidence="3" id="KW-0238">DNA-binding</keyword>
<dbReference type="Gramene" id="ESW13308">
    <property type="protein sequence ID" value="ESW13308"/>
    <property type="gene ID" value="PHAVU_008G185400g"/>
</dbReference>
<feature type="domain" description="AP2/ERF" evidence="9">
    <location>
        <begin position="236"/>
        <end position="290"/>
    </location>
</feature>
<dbReference type="GO" id="GO:0003677">
    <property type="term" value="F:DNA binding"/>
    <property type="evidence" value="ECO:0007669"/>
    <property type="project" value="UniProtKB-KW"/>
</dbReference>
<evidence type="ECO:0000313" key="11">
    <source>
        <dbReference type="Proteomes" id="UP000000226"/>
    </source>
</evidence>